<feature type="domain" description="Glycosyl transferase family 25" evidence="1">
    <location>
        <begin position="4"/>
        <end position="184"/>
    </location>
</feature>
<dbReference type="GO" id="GO:0016740">
    <property type="term" value="F:transferase activity"/>
    <property type="evidence" value="ECO:0007669"/>
    <property type="project" value="UniProtKB-KW"/>
</dbReference>
<proteinExistence type="predicted"/>
<gene>
    <name evidence="2" type="ORF">GOB93_03560</name>
</gene>
<evidence type="ECO:0000313" key="2">
    <source>
        <dbReference type="EMBL" id="NHN83718.1"/>
    </source>
</evidence>
<keyword evidence="2" id="KW-0808">Transferase</keyword>
<protein>
    <submittedName>
        <fullName evidence="2">Glycosyl transferase family 25</fullName>
    </submittedName>
</protein>
<dbReference type="EMBL" id="WOTB01000003">
    <property type="protein sequence ID" value="NHN83718.1"/>
    <property type="molecule type" value="Genomic_DNA"/>
</dbReference>
<organism evidence="2 3">
    <name type="scientific">Acetobacter musti</name>
    <dbReference type="NCBI Taxonomy" id="864732"/>
    <lineage>
        <taxon>Bacteria</taxon>
        <taxon>Pseudomonadati</taxon>
        <taxon>Pseudomonadota</taxon>
        <taxon>Alphaproteobacteria</taxon>
        <taxon>Acetobacterales</taxon>
        <taxon>Acetobacteraceae</taxon>
        <taxon>Acetobacter</taxon>
    </lineage>
</organism>
<dbReference type="InterPro" id="IPR002654">
    <property type="entry name" value="Glyco_trans_25"/>
</dbReference>
<name>A0ABX0JNP3_9PROT</name>
<dbReference type="RefSeq" id="WP_173582151.1">
    <property type="nucleotide sequence ID" value="NZ_WOTB01000003.1"/>
</dbReference>
<accession>A0ABX0JNP3</accession>
<reference evidence="2 3" key="1">
    <citation type="journal article" date="2020" name="Int. J. Syst. Evol. Microbiol.">
        <title>Novel acetic acid bacteria from cider fermentations: Acetobacter conturbans sp. nov. and Acetobacter fallax sp. nov.</title>
        <authorList>
            <person name="Sombolestani A.S."/>
            <person name="Cleenwerck I."/>
            <person name="Cnockaert M."/>
            <person name="Borremans W."/>
            <person name="Wieme A.D."/>
            <person name="De Vuyst L."/>
            <person name="Vandamme P."/>
        </authorList>
    </citation>
    <scope>NUCLEOTIDE SEQUENCE [LARGE SCALE GENOMIC DNA]</scope>
    <source>
        <strain evidence="2 3">LMG 30640</strain>
    </source>
</reference>
<dbReference type="CDD" id="cd06532">
    <property type="entry name" value="Glyco_transf_25"/>
    <property type="match status" value="1"/>
</dbReference>
<evidence type="ECO:0000259" key="1">
    <source>
        <dbReference type="Pfam" id="PF01755"/>
    </source>
</evidence>
<comment type="caution">
    <text evidence="2">The sequence shown here is derived from an EMBL/GenBank/DDBJ whole genome shotgun (WGS) entry which is preliminary data.</text>
</comment>
<sequence length="241" mass="27443">MKLVVINRDCDTERLKEFRNANAHIDDIRRFSAVEGTTLDREELIAGGIMKPDLSYSKGALGSAMSHILLWNAVLENDEPACIFEDDAMLCRNFISQSEKILSELPEDWDIILWGSNADISLTFELLPDVTYCVARFNETLVRLGAEKFRKLDVRSLPFRLYHTLGICGYAISPKGARRMLDVCLPLHNKKRYHFRTHDTLFNTSLDHVMSEHYESLASFVSFPALCITKNEHAKSTIISS</sequence>
<keyword evidence="3" id="KW-1185">Reference proteome</keyword>
<dbReference type="Pfam" id="PF01755">
    <property type="entry name" value="Glyco_transf_25"/>
    <property type="match status" value="1"/>
</dbReference>
<dbReference type="Proteomes" id="UP000635278">
    <property type="component" value="Unassembled WGS sequence"/>
</dbReference>
<evidence type="ECO:0000313" key="3">
    <source>
        <dbReference type="Proteomes" id="UP000635278"/>
    </source>
</evidence>